<sequence>MDFPHVFELFHRFSTFIKISTEFLNIGTLKAATEIKMIDLRHR</sequence>
<keyword evidence="2" id="KW-1185">Reference proteome</keyword>
<organism evidence="1 2">
    <name type="scientific">Chironomus riparius</name>
    <dbReference type="NCBI Taxonomy" id="315576"/>
    <lineage>
        <taxon>Eukaryota</taxon>
        <taxon>Metazoa</taxon>
        <taxon>Ecdysozoa</taxon>
        <taxon>Arthropoda</taxon>
        <taxon>Hexapoda</taxon>
        <taxon>Insecta</taxon>
        <taxon>Pterygota</taxon>
        <taxon>Neoptera</taxon>
        <taxon>Endopterygota</taxon>
        <taxon>Diptera</taxon>
        <taxon>Nematocera</taxon>
        <taxon>Chironomoidea</taxon>
        <taxon>Chironomidae</taxon>
        <taxon>Chironominae</taxon>
        <taxon>Chironomus</taxon>
    </lineage>
</organism>
<accession>A0A9N9S6B0</accession>
<dbReference type="AlphaFoldDB" id="A0A9N9S6B0"/>
<reference evidence="1" key="1">
    <citation type="submission" date="2022-01" db="EMBL/GenBank/DDBJ databases">
        <authorList>
            <person name="King R."/>
        </authorList>
    </citation>
    <scope>NUCLEOTIDE SEQUENCE</scope>
</reference>
<protein>
    <submittedName>
        <fullName evidence="1">Uncharacterized protein</fullName>
    </submittedName>
</protein>
<proteinExistence type="predicted"/>
<name>A0A9N9S6B0_9DIPT</name>
<reference evidence="1" key="2">
    <citation type="submission" date="2022-10" db="EMBL/GenBank/DDBJ databases">
        <authorList>
            <consortium name="ENA_rothamsted_submissions"/>
            <consortium name="culmorum"/>
            <person name="King R."/>
        </authorList>
    </citation>
    <scope>NUCLEOTIDE SEQUENCE</scope>
</reference>
<evidence type="ECO:0000313" key="1">
    <source>
        <dbReference type="EMBL" id="CAG9810948.1"/>
    </source>
</evidence>
<dbReference type="EMBL" id="OU895880">
    <property type="protein sequence ID" value="CAG9810948.1"/>
    <property type="molecule type" value="Genomic_DNA"/>
</dbReference>
<dbReference type="Proteomes" id="UP001153620">
    <property type="component" value="Chromosome 4"/>
</dbReference>
<evidence type="ECO:0000313" key="2">
    <source>
        <dbReference type="Proteomes" id="UP001153620"/>
    </source>
</evidence>
<gene>
    <name evidence="1" type="ORF">CHIRRI_LOCUS13758</name>
</gene>